<sequence length="122" mass="13068">MSKTIYQSTITTIGEFAADALADGMMITFREGAPADLADYCFIHTHSQLDGNLSNNQTIQLGDNQYTITAVGDVAEQNLRELGHVTIRFDGSSEAELPGTVHVKGEIPTDIVAGNSIKILAN</sequence>
<proteinExistence type="predicted"/>
<dbReference type="FunCoup" id="A0A6G9IB70">
    <property type="interactions" value="50"/>
</dbReference>
<gene>
    <name evidence="2" type="primary">srlB</name>
    <name evidence="2" type="synonym">gutB</name>
    <name evidence="2" type="ORF">IPMB12_04875</name>
</gene>
<dbReference type="RefSeq" id="WP_166915494.1">
    <property type="nucleotide sequence ID" value="NZ_CP050253.1"/>
</dbReference>
<dbReference type="Proteomes" id="UP000501168">
    <property type="component" value="Chromosome"/>
</dbReference>
<dbReference type="GO" id="GO:0005737">
    <property type="term" value="C:cytoplasm"/>
    <property type="evidence" value="ECO:0007669"/>
    <property type="project" value="InterPro"/>
</dbReference>
<dbReference type="EMBL" id="CP050253">
    <property type="protein sequence ID" value="QIQ21072.1"/>
    <property type="molecule type" value="Genomic_DNA"/>
</dbReference>
<dbReference type="GO" id="GO:0016301">
    <property type="term" value="F:kinase activity"/>
    <property type="evidence" value="ECO:0007669"/>
    <property type="project" value="TreeGrafter"/>
</dbReference>
<name>A0A6G9IB70_9GAMM</name>
<dbReference type="Pfam" id="PF03829">
    <property type="entry name" value="PTSIIA_gutA"/>
    <property type="match status" value="1"/>
</dbReference>
<dbReference type="GO" id="GO:0008982">
    <property type="term" value="F:protein-N(PI)-phosphohistidine-sugar phosphotransferase activity"/>
    <property type="evidence" value="ECO:0007669"/>
    <property type="project" value="InterPro"/>
</dbReference>
<dbReference type="Gene3D" id="2.40.33.40">
    <property type="entry name" value="Phosphotransferase system, glucitol/sorbitol-specific IIA component"/>
    <property type="match status" value="1"/>
</dbReference>
<feature type="modified residue" description="Phosphohistidine; by HPr" evidence="1">
    <location>
        <position position="44"/>
    </location>
</feature>
<accession>A0A6G9IB70</accession>
<dbReference type="PROSITE" id="PS51097">
    <property type="entry name" value="PTS_EIIA_TYPE_5"/>
    <property type="match status" value="1"/>
</dbReference>
<evidence type="ECO:0000313" key="2">
    <source>
        <dbReference type="EMBL" id="QIQ21072.1"/>
    </source>
</evidence>
<dbReference type="PANTHER" id="PTHR40398">
    <property type="entry name" value="PTS SYSTEM GLUCITOL/SORBITOL-SPECIFIC EIIA COMPONENT"/>
    <property type="match status" value="1"/>
</dbReference>
<evidence type="ECO:0000313" key="3">
    <source>
        <dbReference type="Proteomes" id="UP000501168"/>
    </source>
</evidence>
<dbReference type="InParanoid" id="A0A6G9IB70"/>
<dbReference type="NCBIfam" id="NF007696">
    <property type="entry name" value="PRK10377.1"/>
    <property type="match status" value="1"/>
</dbReference>
<dbReference type="InterPro" id="IPR036665">
    <property type="entry name" value="PTS_IIA_glucitol/sorbitol_sf"/>
</dbReference>
<dbReference type="PANTHER" id="PTHR40398:SF1">
    <property type="entry name" value="PTS SYSTEM GLUCITOL_SORBITOL-SPECIFIC EIIA COMPONENT"/>
    <property type="match status" value="1"/>
</dbReference>
<protein>
    <submittedName>
        <fullName evidence="2">PTS glucitol/sorbitol transporter subunit IIA</fullName>
    </submittedName>
</protein>
<keyword evidence="3" id="KW-1185">Reference proteome</keyword>
<reference evidence="2 3" key="1">
    <citation type="submission" date="2020-03" db="EMBL/GenBank/DDBJ databases">
        <title>Complete genome sequence of Orbus sp. IPMB12 (BCRC 80908).</title>
        <authorList>
            <person name="Lo W.-S."/>
            <person name="Chang T.-H."/>
            <person name="Kuo C.-H."/>
        </authorList>
    </citation>
    <scope>NUCLEOTIDE SEQUENCE [LARGE SCALE GENOMIC DNA]</scope>
    <source>
        <strain evidence="2 3">IPMB12</strain>
    </source>
</reference>
<dbReference type="InterPro" id="IPR004716">
    <property type="entry name" value="PTS_IIA_glucitol/sorbitol-sp"/>
</dbReference>
<dbReference type="KEGG" id="orb:IPMB12_04875"/>
<evidence type="ECO:0000256" key="1">
    <source>
        <dbReference type="PROSITE-ProRule" id="PRU00420"/>
    </source>
</evidence>
<dbReference type="GO" id="GO:0009401">
    <property type="term" value="P:phosphoenolpyruvate-dependent sugar phosphotransferase system"/>
    <property type="evidence" value="ECO:0007669"/>
    <property type="project" value="InterPro"/>
</dbReference>
<dbReference type="AlphaFoldDB" id="A0A6G9IB70"/>
<organism evidence="2 3">
    <name type="scientific">Zophobihabitans entericus</name>
    <dbReference type="NCBI Taxonomy" id="1635327"/>
    <lineage>
        <taxon>Bacteria</taxon>
        <taxon>Pseudomonadati</taxon>
        <taxon>Pseudomonadota</taxon>
        <taxon>Gammaproteobacteria</taxon>
        <taxon>Orbales</taxon>
        <taxon>Orbaceae</taxon>
        <taxon>Zophobihabitans</taxon>
    </lineage>
</organism>
<dbReference type="SUPFAM" id="SSF141530">
    <property type="entry name" value="PTSIIA/GutA-like"/>
    <property type="match status" value="1"/>
</dbReference>